<dbReference type="OrthoDB" id="6113574at2"/>
<dbReference type="GO" id="GO:0003677">
    <property type="term" value="F:DNA binding"/>
    <property type="evidence" value="ECO:0007669"/>
    <property type="project" value="UniProtKB-KW"/>
</dbReference>
<dbReference type="EMBL" id="FOOU01000009">
    <property type="protein sequence ID" value="SFG60978.1"/>
    <property type="molecule type" value="Genomic_DNA"/>
</dbReference>
<proteinExistence type="predicted"/>
<evidence type="ECO:0000313" key="3">
    <source>
        <dbReference type="EMBL" id="SFG60978.1"/>
    </source>
</evidence>
<dbReference type="AlphaFoldDB" id="A0A1I2T7T7"/>
<evidence type="ECO:0000256" key="1">
    <source>
        <dbReference type="SAM" id="Coils"/>
    </source>
</evidence>
<gene>
    <name evidence="3" type="ORF">SAMN05216175_109128</name>
</gene>
<sequence length="362" mass="42234">MIKEQIYRCADRILTSGVQPTPENISIDCQMSIEEVLPHWQSWKRDLSARISFGQKDVYVPDAPDSMSIAFGRIWQQAVEEASSRLVSDQRHLGTNVEEAGRVTEDTIKEMQYRQQDLENRLREQNQKVGELGGHNKALEAELSVLKSGFASETTQRKQEEQIRSNVEHELAHLRKTYEDSKRTFDQRIKDEQRHMLEAVSKADVDARYYKNALEKLRDEVGKKESVLTKSIHDLKAELAKKDVKIETQRTQLRSQDAELKLLKQDNALQSRELARYTSSLLAETNKTKRLEDKARDLDGEIRRLNQKQHNSTVDWSRRENSLRKILKDKEDELVRTLARLTSLEKRIITQDEELRRLNSRL</sequence>
<keyword evidence="3" id="KW-0238">DNA-binding</keyword>
<keyword evidence="4" id="KW-1185">Reference proteome</keyword>
<dbReference type="RefSeq" id="WP_090728662.1">
    <property type="nucleotide sequence ID" value="NZ_FOOU01000009.1"/>
</dbReference>
<feature type="domain" description="KfrA N-terminal DNA-binding" evidence="2">
    <location>
        <begin position="3"/>
        <end position="118"/>
    </location>
</feature>
<evidence type="ECO:0000313" key="4">
    <source>
        <dbReference type="Proteomes" id="UP000198623"/>
    </source>
</evidence>
<feature type="coiled-coil region" evidence="1">
    <location>
        <begin position="246"/>
        <end position="361"/>
    </location>
</feature>
<name>A0A1I2T7T7_9GAMM</name>
<accession>A0A1I2T7T7</accession>
<dbReference type="InterPro" id="IPR021104">
    <property type="entry name" value="KfrA_DNA-bd_N"/>
</dbReference>
<protein>
    <submittedName>
        <fullName evidence="3">Replication region DNA-binding N-term</fullName>
    </submittedName>
</protein>
<organism evidence="3 4">
    <name type="scientific">Neptunomonas qingdaonensis</name>
    <dbReference type="NCBI Taxonomy" id="1045558"/>
    <lineage>
        <taxon>Bacteria</taxon>
        <taxon>Pseudomonadati</taxon>
        <taxon>Pseudomonadota</taxon>
        <taxon>Gammaproteobacteria</taxon>
        <taxon>Oceanospirillales</taxon>
        <taxon>Oceanospirillaceae</taxon>
        <taxon>Neptunomonas</taxon>
    </lineage>
</organism>
<reference evidence="4" key="1">
    <citation type="submission" date="2016-10" db="EMBL/GenBank/DDBJ databases">
        <authorList>
            <person name="Varghese N."/>
            <person name="Submissions S."/>
        </authorList>
    </citation>
    <scope>NUCLEOTIDE SEQUENCE [LARGE SCALE GENOMIC DNA]</scope>
    <source>
        <strain evidence="4">CGMCC 1.10971</strain>
    </source>
</reference>
<dbReference type="Pfam" id="PF11740">
    <property type="entry name" value="KfrA_N"/>
    <property type="match status" value="1"/>
</dbReference>
<feature type="coiled-coil region" evidence="1">
    <location>
        <begin position="157"/>
        <end position="184"/>
    </location>
</feature>
<keyword evidence="1" id="KW-0175">Coiled coil</keyword>
<dbReference type="STRING" id="1045558.SAMN05216175_109128"/>
<evidence type="ECO:0000259" key="2">
    <source>
        <dbReference type="Pfam" id="PF11740"/>
    </source>
</evidence>
<dbReference type="Proteomes" id="UP000198623">
    <property type="component" value="Unassembled WGS sequence"/>
</dbReference>